<geneLocation type="plasmid" evidence="2 3">
    <name>unnamed1</name>
</geneLocation>
<dbReference type="AlphaFoldDB" id="A0A248UN57"/>
<evidence type="ECO:0000259" key="1">
    <source>
        <dbReference type="Pfam" id="PF01526"/>
    </source>
</evidence>
<accession>A0A248UN57</accession>
<evidence type="ECO:0000313" key="3">
    <source>
        <dbReference type="Proteomes" id="UP000215256"/>
    </source>
</evidence>
<protein>
    <submittedName>
        <fullName evidence="2">Tn3 transposase DDE domain protein</fullName>
    </submittedName>
</protein>
<dbReference type="Proteomes" id="UP000215256">
    <property type="component" value="Plasmid unnamed1"/>
</dbReference>
<dbReference type="InterPro" id="IPR002513">
    <property type="entry name" value="Tn3_Tnp_DDE_dom"/>
</dbReference>
<keyword evidence="2" id="KW-0614">Plasmid</keyword>
<reference evidence="2 3" key="1">
    <citation type="submission" date="2017-07" db="EMBL/GenBank/DDBJ databases">
        <title>Phylogenetic study on the rhizospheric bacterium Ochrobactrum sp. A44.</title>
        <authorList>
            <person name="Krzyzanowska D.M."/>
            <person name="Ossowicki A."/>
            <person name="Rajewska M."/>
            <person name="Maciag T."/>
            <person name="Kaczynski Z."/>
            <person name="Czerwicka M."/>
            <person name="Jafra S."/>
        </authorList>
    </citation>
    <scope>NUCLEOTIDE SEQUENCE [LARGE SCALE GENOMIC DNA]</scope>
    <source>
        <strain evidence="2 3">A44</strain>
        <plasmid evidence="2 3">unnamed1</plasmid>
    </source>
</reference>
<dbReference type="EMBL" id="CP022605">
    <property type="protein sequence ID" value="ASV87990.1"/>
    <property type="molecule type" value="Genomic_DNA"/>
</dbReference>
<evidence type="ECO:0000313" key="2">
    <source>
        <dbReference type="EMBL" id="ASV87990.1"/>
    </source>
</evidence>
<dbReference type="KEGG" id="och:CES85_3317"/>
<proteinExistence type="predicted"/>
<dbReference type="GO" id="GO:0006313">
    <property type="term" value="P:DNA transposition"/>
    <property type="evidence" value="ECO:0007669"/>
    <property type="project" value="InterPro"/>
</dbReference>
<dbReference type="Pfam" id="PF01526">
    <property type="entry name" value="DDE_Tnp_Tn3"/>
    <property type="match status" value="1"/>
</dbReference>
<dbReference type="GO" id="GO:0004803">
    <property type="term" value="F:transposase activity"/>
    <property type="evidence" value="ECO:0007669"/>
    <property type="project" value="InterPro"/>
</dbReference>
<name>A0A248UN57_9HYPH</name>
<feature type="domain" description="Tn3 transposase DDE" evidence="1">
    <location>
        <begin position="1"/>
        <end position="88"/>
    </location>
</feature>
<organism evidence="2 3">
    <name type="scientific">Ochrobactrum quorumnocens</name>
    <dbReference type="NCBI Taxonomy" id="271865"/>
    <lineage>
        <taxon>Bacteria</taxon>
        <taxon>Pseudomonadati</taxon>
        <taxon>Pseudomonadota</taxon>
        <taxon>Alphaproteobacteria</taxon>
        <taxon>Hyphomicrobiales</taxon>
        <taxon>Brucellaceae</taxon>
        <taxon>Brucella/Ochrobactrum group</taxon>
        <taxon>Ochrobactrum</taxon>
    </lineage>
</organism>
<gene>
    <name evidence="2" type="ORF">CES85_3317</name>
</gene>
<sequence length="139" mass="15144">MLRYISDPQIRRSIRAETTKIESYNDFLDWITFGGPVIKSGDPVEQEKQVKYASLIANAIMLSNVEDLTGVLSAMADDGIRVTPRLGRLSQSIYPKTNPALRKVLSRHGGLAGATGSCPAALRNSTVTGFYTYPEPTPA</sequence>